<evidence type="ECO:0000313" key="2">
    <source>
        <dbReference type="EMBL" id="MDG0815439.1"/>
    </source>
</evidence>
<name>A0ABT6DG05_9BACT</name>
<evidence type="ECO:0000313" key="3">
    <source>
        <dbReference type="Proteomes" id="UP001152321"/>
    </source>
</evidence>
<dbReference type="EMBL" id="JANRMI010000001">
    <property type="protein sequence ID" value="MDG0815439.1"/>
    <property type="molecule type" value="Genomic_DNA"/>
</dbReference>
<proteinExistence type="predicted"/>
<sequence>MLRSYLLLMLIIPTLFLCCVLEAKETDNITGRYKRIEDSTEILDQEMNRRLKELEEEANSDGIPCDKPRDMRVLFHDLNGSRFFIGSMESWAEDNEKIAKRSMPAHDSVYEGVLENGWIFNRLKLASTIKVNGQLIGTDKLGHFIDQGFEFYTPYRQSGYRMSVALDGSLGSEKGYSGGGSTGAVSYADATANYHGIRFYHNLTEGQSPYFRCSQGKWKQVRAFSFSEYVDAGWDEGINCSGIPSKEGRAQFDKNIQKLEVEAQRAGKGERYKCPADPQACVEIQARYMSVDRYVVSPECRKAAATTTPVSKTGTGTGRKNTSGVK</sequence>
<feature type="region of interest" description="Disordered" evidence="1">
    <location>
        <begin position="304"/>
        <end position="326"/>
    </location>
</feature>
<dbReference type="Proteomes" id="UP001152321">
    <property type="component" value="Unassembled WGS sequence"/>
</dbReference>
<gene>
    <name evidence="2" type="ORF">NWE73_03630</name>
</gene>
<protein>
    <submittedName>
        <fullName evidence="2">TonB-dependent receptor</fullName>
    </submittedName>
</protein>
<evidence type="ECO:0000256" key="1">
    <source>
        <dbReference type="SAM" id="MobiDB-lite"/>
    </source>
</evidence>
<dbReference type="RefSeq" id="WP_277576914.1">
    <property type="nucleotide sequence ID" value="NZ_JANRMI010000001.1"/>
</dbReference>
<accession>A0ABT6DG05</accession>
<keyword evidence="2" id="KW-0675">Receptor</keyword>
<keyword evidence="3" id="KW-1185">Reference proteome</keyword>
<organism evidence="2 3">
    <name type="scientific">Bdellovibrio svalbardensis</name>
    <dbReference type="NCBI Taxonomy" id="2972972"/>
    <lineage>
        <taxon>Bacteria</taxon>
        <taxon>Pseudomonadati</taxon>
        <taxon>Bdellovibrionota</taxon>
        <taxon>Bdellovibrionia</taxon>
        <taxon>Bdellovibrionales</taxon>
        <taxon>Pseudobdellovibrionaceae</taxon>
        <taxon>Bdellovibrio</taxon>
    </lineage>
</organism>
<comment type="caution">
    <text evidence="2">The sequence shown here is derived from an EMBL/GenBank/DDBJ whole genome shotgun (WGS) entry which is preliminary data.</text>
</comment>
<reference evidence="2" key="1">
    <citation type="submission" date="2022-08" db="EMBL/GenBank/DDBJ databases">
        <title>Novel Bdellovibrio Species Isolated from Svalbard: Designation Bdellovibrio svalbardensis.</title>
        <authorList>
            <person name="Mitchell R.J."/>
            <person name="Choi S.Y."/>
        </authorList>
    </citation>
    <scope>NUCLEOTIDE SEQUENCE</scope>
    <source>
        <strain evidence="2">PAP01</strain>
    </source>
</reference>